<dbReference type="Gene3D" id="3.40.50.720">
    <property type="entry name" value="NAD(P)-binding Rossmann-like Domain"/>
    <property type="match status" value="1"/>
</dbReference>
<proteinExistence type="inferred from homology"/>
<evidence type="ECO:0000256" key="1">
    <source>
        <dbReference type="ARBA" id="ARBA00006484"/>
    </source>
</evidence>
<dbReference type="SUPFAM" id="SSF51735">
    <property type="entry name" value="NAD(P)-binding Rossmann-fold domains"/>
    <property type="match status" value="1"/>
</dbReference>
<dbReference type="EMBL" id="VFML01000001">
    <property type="protein sequence ID" value="TQJ02858.1"/>
    <property type="molecule type" value="Genomic_DNA"/>
</dbReference>
<dbReference type="PANTHER" id="PTHR43391">
    <property type="entry name" value="RETINOL DEHYDROGENASE-RELATED"/>
    <property type="match status" value="1"/>
</dbReference>
<dbReference type="Proteomes" id="UP000320876">
    <property type="component" value="Unassembled WGS sequence"/>
</dbReference>
<organism evidence="4 5">
    <name type="scientific">Amycolatopsis cihanbeyliensis</name>
    <dbReference type="NCBI Taxonomy" id="1128664"/>
    <lineage>
        <taxon>Bacteria</taxon>
        <taxon>Bacillati</taxon>
        <taxon>Actinomycetota</taxon>
        <taxon>Actinomycetes</taxon>
        <taxon>Pseudonocardiales</taxon>
        <taxon>Pseudonocardiaceae</taxon>
        <taxon>Amycolatopsis</taxon>
    </lineage>
</organism>
<evidence type="ECO:0000259" key="3">
    <source>
        <dbReference type="SMART" id="SM00822"/>
    </source>
</evidence>
<dbReference type="Gene3D" id="3.40.50.1820">
    <property type="entry name" value="alpha/beta hydrolase"/>
    <property type="match status" value="1"/>
</dbReference>
<dbReference type="InterPro" id="IPR000073">
    <property type="entry name" value="AB_hydrolase_1"/>
</dbReference>
<dbReference type="InterPro" id="IPR057326">
    <property type="entry name" value="KR_dom"/>
</dbReference>
<evidence type="ECO:0000313" key="4">
    <source>
        <dbReference type="EMBL" id="TQJ02858.1"/>
    </source>
</evidence>
<comment type="caution">
    <text evidence="4">The sequence shown here is derived from an EMBL/GenBank/DDBJ whole genome shotgun (WGS) entry which is preliminary data.</text>
</comment>
<dbReference type="Pfam" id="PF00561">
    <property type="entry name" value="Abhydrolase_1"/>
    <property type="match status" value="1"/>
</dbReference>
<dbReference type="AlphaFoldDB" id="A0A542DID1"/>
<dbReference type="InterPro" id="IPR036291">
    <property type="entry name" value="NAD(P)-bd_dom_sf"/>
</dbReference>
<feature type="domain" description="Ketoreductase" evidence="3">
    <location>
        <begin position="316"/>
        <end position="501"/>
    </location>
</feature>
<dbReference type="PRINTS" id="PR00080">
    <property type="entry name" value="SDRFAMILY"/>
</dbReference>
<dbReference type="SMART" id="SM00822">
    <property type="entry name" value="PKS_KR"/>
    <property type="match status" value="1"/>
</dbReference>
<dbReference type="Pfam" id="PF00106">
    <property type="entry name" value="adh_short"/>
    <property type="match status" value="1"/>
</dbReference>
<dbReference type="CDD" id="cd05233">
    <property type="entry name" value="SDR_c"/>
    <property type="match status" value="1"/>
</dbReference>
<evidence type="ECO:0000256" key="2">
    <source>
        <dbReference type="ARBA" id="ARBA00023002"/>
    </source>
</evidence>
<dbReference type="InterPro" id="IPR002347">
    <property type="entry name" value="SDR_fam"/>
</dbReference>
<dbReference type="InterPro" id="IPR029058">
    <property type="entry name" value="AB_hydrolase_fold"/>
</dbReference>
<dbReference type="PANTHER" id="PTHR43391:SF12">
    <property type="entry name" value="OXIDOREDUCTASE EPHD-RELATED"/>
    <property type="match status" value="1"/>
</dbReference>
<dbReference type="InterPro" id="IPR020904">
    <property type="entry name" value="Sc_DH/Rdtase_CS"/>
</dbReference>
<accession>A0A542DID1</accession>
<dbReference type="SUPFAM" id="SSF53474">
    <property type="entry name" value="alpha/beta-Hydrolases"/>
    <property type="match status" value="1"/>
</dbReference>
<dbReference type="GO" id="GO:0016491">
    <property type="term" value="F:oxidoreductase activity"/>
    <property type="evidence" value="ECO:0007669"/>
    <property type="project" value="UniProtKB-KW"/>
</dbReference>
<name>A0A542DID1_AMYCI</name>
<dbReference type="FunFam" id="3.40.50.720:FF:000084">
    <property type="entry name" value="Short-chain dehydrogenase reductase"/>
    <property type="match status" value="1"/>
</dbReference>
<dbReference type="PROSITE" id="PS00061">
    <property type="entry name" value="ADH_SHORT"/>
    <property type="match status" value="1"/>
</dbReference>
<sequence>MFTKSWVTASDGVRLAVRTSGPAGAPVVVCVHGYPDNGSMWDGVVAELADRFRVVVYDVRGAGESDKPKRRAAYRLDQLADDLAMVVAEAAPARPDGAGAGAVHLVAHDWGSIQAWHAVTGEWLRGRVASYTSMSGPCLDYAGAWFRAQLRPRPRALRNAVGQFLHSGYIGFFQLPLIPELAWRLGLARRVIAALEPDEPNPLTSDGVRGIQLYRANMLPRMSRPRPRTTDIPVQVLAPTGDRYVSTPLQTEIQRWVPDLRVRHLNGGHWIARSKPAVVARAAAELIDSVEGGTETRTLRRIRVVDGGNKHRFPDRLVVVTGAGSGIGRATALAFAEQGADVVLTDVNAEAVAETAKRARSFGAIAADYTVDSADGEQMRAFAARVRAEHGVPDIVVNNAGIGVSGSFLDTSEEDWRRVVDVNLWGVIHGCRAFAEQMVDRAEGGHIVNVASAAAYLPSRIMSAYAATKSAVLTLSECLRAELAGQRIGVSVICPGIVRTGITGTTRFTGVDEAEQQRRQATATRLYARRGFGPEKVARDILRAVERNTALAPSTPEAKVALVLSRLTPGLLRAAAKFDPTPK</sequence>
<gene>
    <name evidence="4" type="ORF">FB471_2606</name>
</gene>
<evidence type="ECO:0000313" key="5">
    <source>
        <dbReference type="Proteomes" id="UP000320876"/>
    </source>
</evidence>
<dbReference type="NCBIfam" id="NF004514">
    <property type="entry name" value="PRK05855.1"/>
    <property type="match status" value="1"/>
</dbReference>
<protein>
    <submittedName>
        <fullName evidence="4">Short-subunit dehydrogenase</fullName>
    </submittedName>
</protein>
<keyword evidence="5" id="KW-1185">Reference proteome</keyword>
<comment type="similarity">
    <text evidence="1">Belongs to the short-chain dehydrogenases/reductases (SDR) family.</text>
</comment>
<reference evidence="4 5" key="1">
    <citation type="submission" date="2019-06" db="EMBL/GenBank/DDBJ databases">
        <title>Sequencing the genomes of 1000 actinobacteria strains.</title>
        <authorList>
            <person name="Klenk H.-P."/>
        </authorList>
    </citation>
    <scope>NUCLEOTIDE SEQUENCE [LARGE SCALE GENOMIC DNA]</scope>
    <source>
        <strain evidence="4 5">DSM 45679</strain>
    </source>
</reference>
<dbReference type="PRINTS" id="PR00081">
    <property type="entry name" value="GDHRDH"/>
</dbReference>
<keyword evidence="2" id="KW-0560">Oxidoreductase</keyword>